<evidence type="ECO:0000313" key="3">
    <source>
        <dbReference type="Proteomes" id="UP001212326"/>
    </source>
</evidence>
<proteinExistence type="predicted"/>
<keyword evidence="2" id="KW-0614">Plasmid</keyword>
<evidence type="ECO:0000256" key="1">
    <source>
        <dbReference type="SAM" id="Phobius"/>
    </source>
</evidence>
<keyword evidence="3" id="KW-1185">Reference proteome</keyword>
<keyword evidence="1" id="KW-0812">Transmembrane</keyword>
<keyword evidence="1" id="KW-1133">Transmembrane helix</keyword>
<name>A0ABY7PFW7_9ACTN</name>
<dbReference type="RefSeq" id="WP_270086730.1">
    <property type="nucleotide sequence ID" value="NZ_CP115301.1"/>
</dbReference>
<dbReference type="Proteomes" id="UP001212326">
    <property type="component" value="Plasmid punmamed1"/>
</dbReference>
<evidence type="ECO:0000313" key="2">
    <source>
        <dbReference type="EMBL" id="WBO69549.1"/>
    </source>
</evidence>
<protein>
    <submittedName>
        <fullName evidence="2">Uncharacterized protein</fullName>
    </submittedName>
</protein>
<reference evidence="2 3" key="1">
    <citation type="submission" date="2022-12" db="EMBL/GenBank/DDBJ databases">
        <title>HUAS 2-6.</title>
        <authorList>
            <person name="Mo P."/>
        </authorList>
    </citation>
    <scope>NUCLEOTIDE SEQUENCE [LARGE SCALE GENOMIC DNA]</scope>
    <source>
        <strain evidence="2 3">HUAS 2-6</strain>
        <plasmid evidence="2 3">punmamed1</plasmid>
    </source>
</reference>
<accession>A0ABY7PFW7</accession>
<sequence length="57" mass="6018">MRADRGLDQALATMQIRHHWPGPIKRAARIPAPLLVAGILVAFGLISVAVQVHAAAA</sequence>
<dbReference type="EMBL" id="CP115301">
    <property type="protein sequence ID" value="WBO69549.1"/>
    <property type="molecule type" value="Genomic_DNA"/>
</dbReference>
<geneLocation type="plasmid" evidence="2 3">
    <name>punmamed1</name>
</geneLocation>
<gene>
    <name evidence="2" type="ORF">O1G22_43115</name>
</gene>
<organism evidence="2 3">
    <name type="scientific">Streptomyces camelliae</name>
    <dbReference type="NCBI Taxonomy" id="3004093"/>
    <lineage>
        <taxon>Bacteria</taxon>
        <taxon>Bacillati</taxon>
        <taxon>Actinomycetota</taxon>
        <taxon>Actinomycetes</taxon>
        <taxon>Kitasatosporales</taxon>
        <taxon>Streptomycetaceae</taxon>
        <taxon>Streptomyces</taxon>
    </lineage>
</organism>
<keyword evidence="1" id="KW-0472">Membrane</keyword>
<feature type="transmembrane region" description="Helical" evidence="1">
    <location>
        <begin position="34"/>
        <end position="56"/>
    </location>
</feature>